<evidence type="ECO:0000313" key="2">
    <source>
        <dbReference type="Proteomes" id="UP000253318"/>
    </source>
</evidence>
<protein>
    <submittedName>
        <fullName evidence="1">Uncharacterized protein</fullName>
    </submittedName>
</protein>
<evidence type="ECO:0000313" key="1">
    <source>
        <dbReference type="EMBL" id="RCV57654.1"/>
    </source>
</evidence>
<accession>A0A368T3W8</accession>
<dbReference type="AlphaFoldDB" id="A0A368T3W8"/>
<gene>
    <name evidence="1" type="ORF">DEF24_14860</name>
</gene>
<keyword evidence="2" id="KW-1185">Reference proteome</keyword>
<proteinExistence type="predicted"/>
<sequence>MPWTYSAAHSPTEPTDRLVMRIAELLTRDGVLDPGDPVELDGVGAEATALVHVRGADGVRRRMRISVQRW</sequence>
<dbReference type="Proteomes" id="UP000253318">
    <property type="component" value="Unassembled WGS sequence"/>
</dbReference>
<comment type="caution">
    <text evidence="1">The sequence shown here is derived from an EMBL/GenBank/DDBJ whole genome shotgun (WGS) entry which is preliminary data.</text>
</comment>
<dbReference type="RefSeq" id="WP_114399221.1">
    <property type="nucleotide sequence ID" value="NZ_QEIM01000114.1"/>
</dbReference>
<dbReference type="EMBL" id="QEIN01000109">
    <property type="protein sequence ID" value="RCV57654.1"/>
    <property type="molecule type" value="Genomic_DNA"/>
</dbReference>
<name>A0A368T3W8_9ACTN</name>
<organism evidence="1 2">
    <name type="scientific">Marinitenerispora sediminis</name>
    <dbReference type="NCBI Taxonomy" id="1931232"/>
    <lineage>
        <taxon>Bacteria</taxon>
        <taxon>Bacillati</taxon>
        <taxon>Actinomycetota</taxon>
        <taxon>Actinomycetes</taxon>
        <taxon>Streptosporangiales</taxon>
        <taxon>Nocardiopsidaceae</taxon>
        <taxon>Marinitenerispora</taxon>
    </lineage>
</organism>
<reference evidence="1 2" key="1">
    <citation type="submission" date="2018-04" db="EMBL/GenBank/DDBJ databases">
        <title>Novel actinobacteria from marine sediment.</title>
        <authorList>
            <person name="Ng Z.Y."/>
            <person name="Tan G.Y.A."/>
        </authorList>
    </citation>
    <scope>NUCLEOTIDE SEQUENCE [LARGE SCALE GENOMIC DNA]</scope>
    <source>
        <strain evidence="1 2">TPS81</strain>
    </source>
</reference>